<gene>
    <name evidence="2" type="ORF">FL622_10775</name>
</gene>
<dbReference type="Proteomes" id="UP000317155">
    <property type="component" value="Unassembled WGS sequence"/>
</dbReference>
<evidence type="ECO:0000256" key="1">
    <source>
        <dbReference type="SAM" id="Phobius"/>
    </source>
</evidence>
<keyword evidence="3" id="KW-1185">Reference proteome</keyword>
<feature type="transmembrane region" description="Helical" evidence="1">
    <location>
        <begin position="161"/>
        <end position="181"/>
    </location>
</feature>
<dbReference type="InterPro" id="IPR032809">
    <property type="entry name" value="Put_HupE_UreJ"/>
</dbReference>
<keyword evidence="1" id="KW-0812">Transmembrane</keyword>
<protein>
    <submittedName>
        <fullName evidence="2">HupE/UreJ family protein</fullName>
    </submittedName>
</protein>
<evidence type="ECO:0000313" key="3">
    <source>
        <dbReference type="Proteomes" id="UP000317155"/>
    </source>
</evidence>
<accession>A0A550JBZ9</accession>
<organism evidence="2 3">
    <name type="scientific">Trichloromonas acetexigens</name>
    <dbReference type="NCBI Taxonomy" id="38815"/>
    <lineage>
        <taxon>Bacteria</taxon>
        <taxon>Pseudomonadati</taxon>
        <taxon>Thermodesulfobacteriota</taxon>
        <taxon>Desulfuromonadia</taxon>
        <taxon>Desulfuromonadales</taxon>
        <taxon>Trichloromonadaceae</taxon>
        <taxon>Trichloromonas</taxon>
    </lineage>
</organism>
<name>A0A550JBZ9_9BACT</name>
<dbReference type="OrthoDB" id="9808870at2"/>
<evidence type="ECO:0000313" key="2">
    <source>
        <dbReference type="EMBL" id="TRO80673.1"/>
    </source>
</evidence>
<keyword evidence="1" id="KW-0472">Membrane</keyword>
<feature type="transmembrane region" description="Helical" evidence="1">
    <location>
        <begin position="121"/>
        <end position="140"/>
    </location>
</feature>
<reference evidence="2 3" key="1">
    <citation type="submission" date="2019-07" db="EMBL/GenBank/DDBJ databases">
        <title>Insights of Desulfuromonas acetexigens electromicrobiology.</title>
        <authorList>
            <person name="Katuri K."/>
            <person name="Sapireddy V."/>
            <person name="Shaw D.R."/>
            <person name="Saikaly P."/>
        </authorList>
    </citation>
    <scope>NUCLEOTIDE SEQUENCE [LARGE SCALE GENOMIC DNA]</scope>
    <source>
        <strain evidence="2 3">2873</strain>
    </source>
</reference>
<feature type="transmembrane region" description="Helical" evidence="1">
    <location>
        <begin position="76"/>
        <end position="101"/>
    </location>
</feature>
<dbReference type="EMBL" id="VJVV01000007">
    <property type="protein sequence ID" value="TRO80673.1"/>
    <property type="molecule type" value="Genomic_DNA"/>
</dbReference>
<sequence>MLLLVLLPTLAMAHGISEADKQAMLDGGYIRYVWLGATHMLTGYDHLLFIFGVIFFLTGFRDIVKYITAFTLGHSITLVFATVYGISANYFLVDAVIALSVCYKGFDNLDGFNRYLGRPSPNLVLVIFGFGLIHGFGLSTRLQQLPLGDSGLIGRILSFNVGVEIGQIIALAIMLLVISSWRRTRSFAQFSTVSNGGLIAAGVFLFFMQMHGFGHTTDPDSFGFSTDNHYHEHKQMEQDILNQQRTLRESID</sequence>
<dbReference type="Pfam" id="PF13795">
    <property type="entry name" value="HupE_UreJ_2"/>
    <property type="match status" value="1"/>
</dbReference>
<keyword evidence="1" id="KW-1133">Transmembrane helix</keyword>
<comment type="caution">
    <text evidence="2">The sequence shown here is derived from an EMBL/GenBank/DDBJ whole genome shotgun (WGS) entry which is preliminary data.</text>
</comment>
<dbReference type="AlphaFoldDB" id="A0A550JBZ9"/>
<proteinExistence type="predicted"/>
<feature type="transmembrane region" description="Helical" evidence="1">
    <location>
        <begin position="43"/>
        <end position="64"/>
    </location>
</feature>
<feature type="transmembrane region" description="Helical" evidence="1">
    <location>
        <begin position="187"/>
        <end position="207"/>
    </location>
</feature>